<reference evidence="2" key="2">
    <citation type="journal article" date="2012" name="PLoS ONE">
        <title>A Deeply Branching Thermophilic Bacterium with an Ancient Acetyl-CoA Pathway Dominates a Subsurface Ecosystem.</title>
        <authorList>
            <person name="Takami H."/>
            <person name="Noguchi H."/>
            <person name="Takaki Y."/>
            <person name="Uchiyama I."/>
            <person name="Toyoda A."/>
            <person name="Nishi S."/>
            <person name="Chee G.-J."/>
            <person name="Arai W."/>
            <person name="Nunoura T."/>
            <person name="Itoh T."/>
            <person name="Hattori M."/>
            <person name="Takai K."/>
        </authorList>
    </citation>
    <scope>NUCLEOTIDE SEQUENCE</scope>
</reference>
<dbReference type="Gene3D" id="3.30.70.1450">
    <property type="entry name" value="Regulator of K+ conductance, C-terminal domain"/>
    <property type="match status" value="1"/>
</dbReference>
<evidence type="ECO:0000313" key="2">
    <source>
        <dbReference type="EMBL" id="BAL58644.1"/>
    </source>
</evidence>
<name>H5SRC7_ACEAU</name>
<dbReference type="InterPro" id="IPR006037">
    <property type="entry name" value="RCK_C"/>
</dbReference>
<dbReference type="GO" id="GO:0008324">
    <property type="term" value="F:monoatomic cation transmembrane transporter activity"/>
    <property type="evidence" value="ECO:0007669"/>
    <property type="project" value="InterPro"/>
</dbReference>
<proteinExistence type="predicted"/>
<dbReference type="PROSITE" id="PS51202">
    <property type="entry name" value="RCK_C"/>
    <property type="match status" value="1"/>
</dbReference>
<dbReference type="InterPro" id="IPR058776">
    <property type="entry name" value="KhtT-like_N"/>
</dbReference>
<dbReference type="EMBL" id="AP011801">
    <property type="protein sequence ID" value="BAL58644.1"/>
    <property type="molecule type" value="Genomic_DNA"/>
</dbReference>
<organism evidence="2">
    <name type="scientific">Acetithermum autotrophicum</name>
    <dbReference type="NCBI Taxonomy" id="1446466"/>
    <lineage>
        <taxon>Bacteria</taxon>
        <taxon>Candidatus Bipolaricaulota</taxon>
        <taxon>Candidatus Acetithermum</taxon>
    </lineage>
</organism>
<dbReference type="GO" id="GO:0006813">
    <property type="term" value="P:potassium ion transport"/>
    <property type="evidence" value="ECO:0007669"/>
    <property type="project" value="InterPro"/>
</dbReference>
<dbReference type="SUPFAM" id="SSF116726">
    <property type="entry name" value="TrkA C-terminal domain-like"/>
    <property type="match status" value="1"/>
</dbReference>
<feature type="domain" description="RCK C-terminal" evidence="1">
    <location>
        <begin position="75"/>
        <end position="159"/>
    </location>
</feature>
<accession>H5SRC7</accession>
<dbReference type="PIRSF" id="PIRSF005028">
    <property type="entry name" value="KhtT"/>
    <property type="match status" value="1"/>
</dbReference>
<reference evidence="2" key="1">
    <citation type="journal article" date="2005" name="Environ. Microbiol.">
        <title>Genetic and functional properties of uncultivated thermophilic crenarchaeotes from a subsurface gold mine as revealed by analysis of genome fragments.</title>
        <authorList>
            <person name="Nunoura T."/>
            <person name="Hirayama H."/>
            <person name="Takami H."/>
            <person name="Oida H."/>
            <person name="Nishi S."/>
            <person name="Shimamura S."/>
            <person name="Suzuki Y."/>
            <person name="Inagaki F."/>
            <person name="Takai K."/>
            <person name="Nealson K.H."/>
            <person name="Horikoshi K."/>
        </authorList>
    </citation>
    <scope>NUCLEOTIDE SEQUENCE</scope>
</reference>
<protein>
    <submittedName>
        <fullName evidence="2">Trk system potassium uptake protein</fullName>
    </submittedName>
</protein>
<dbReference type="AlphaFoldDB" id="H5SRC7"/>
<dbReference type="PANTHER" id="PTHR30445:SF8">
    <property type="entry name" value="K(+)_H(+) ANTIPORTER SUBUNIT KHTT"/>
    <property type="match status" value="1"/>
</dbReference>
<sequence length="160" mass="17736">MEVREVELPGIGMKFSVVTEGGETLSVVIHKTGRREIYRFLPGHETPESVIELSDEEARELGAILIGTHFQPDVHDTARLVMKELTIEWLKVPQASPLAGKTIQENKVRKLTGATIIALFGPTRKILNPGPDTPIEAGDTVVVIGEQSQIEQFKERFALR</sequence>
<dbReference type="InterPro" id="IPR026278">
    <property type="entry name" value="KhtT"/>
</dbReference>
<evidence type="ECO:0000259" key="1">
    <source>
        <dbReference type="PROSITE" id="PS51202"/>
    </source>
</evidence>
<dbReference type="InterPro" id="IPR050144">
    <property type="entry name" value="AAE_transporter"/>
</dbReference>
<dbReference type="InterPro" id="IPR036721">
    <property type="entry name" value="RCK_C_sf"/>
</dbReference>
<dbReference type="Pfam" id="PF02080">
    <property type="entry name" value="TrkA_C"/>
    <property type="match status" value="1"/>
</dbReference>
<gene>
    <name evidence="2" type="ORF">HGMM_OP2C192</name>
</gene>
<dbReference type="Pfam" id="PF25991">
    <property type="entry name" value="KhtT_N"/>
    <property type="match status" value="1"/>
</dbReference>
<dbReference type="PANTHER" id="PTHR30445">
    <property type="entry name" value="K(+)_H(+) ANTIPORTER SUBUNIT KHTT"/>
    <property type="match status" value="1"/>
</dbReference>